<comment type="caution">
    <text evidence="2">The sequence shown here is derived from an EMBL/GenBank/DDBJ whole genome shotgun (WGS) entry which is preliminary data.</text>
</comment>
<accession>A0A838CVN6</accession>
<keyword evidence="1" id="KW-0732">Signal</keyword>
<keyword evidence="3" id="KW-1185">Reference proteome</keyword>
<protein>
    <recommendedName>
        <fullName evidence="4">Lipoprotein</fullName>
    </recommendedName>
</protein>
<evidence type="ECO:0008006" key="4">
    <source>
        <dbReference type="Google" id="ProtNLM"/>
    </source>
</evidence>
<proteinExistence type="predicted"/>
<dbReference type="AlphaFoldDB" id="A0A838CVN6"/>
<gene>
    <name evidence="2" type="ORF">H0266_15045</name>
</gene>
<sequence length="152" mass="16785">MKVVISLISVSLLILLASCIQAEEGGVNTPEEAIRQTDKFSDIDQIYGSHEIRGNQTLILLKGTYTGEAIWLADVQFVKAKNHWVLEGLTNMKVPTKDMGSFVTRIESGEGYKAGYIKDGSNELQAKADTTIIDLDDHEGWGVWIQKAKSND</sequence>
<dbReference type="PROSITE" id="PS51257">
    <property type="entry name" value="PROKAR_LIPOPROTEIN"/>
    <property type="match status" value="1"/>
</dbReference>
<organism evidence="2 3">
    <name type="scientific">Halobacillus locisalis</name>
    <dbReference type="NCBI Taxonomy" id="220753"/>
    <lineage>
        <taxon>Bacteria</taxon>
        <taxon>Bacillati</taxon>
        <taxon>Bacillota</taxon>
        <taxon>Bacilli</taxon>
        <taxon>Bacillales</taxon>
        <taxon>Bacillaceae</taxon>
        <taxon>Halobacillus</taxon>
    </lineage>
</organism>
<dbReference type="EMBL" id="JACEFG010000003">
    <property type="protein sequence ID" value="MBA2176212.1"/>
    <property type="molecule type" value="Genomic_DNA"/>
</dbReference>
<feature type="signal peptide" evidence="1">
    <location>
        <begin position="1"/>
        <end position="22"/>
    </location>
</feature>
<feature type="chain" id="PRO_5032340593" description="Lipoprotein" evidence="1">
    <location>
        <begin position="23"/>
        <end position="152"/>
    </location>
</feature>
<evidence type="ECO:0000256" key="1">
    <source>
        <dbReference type="SAM" id="SignalP"/>
    </source>
</evidence>
<name>A0A838CVN6_9BACI</name>
<dbReference type="RefSeq" id="WP_181473244.1">
    <property type="nucleotide sequence ID" value="NZ_JACEFG010000003.1"/>
</dbReference>
<dbReference type="Proteomes" id="UP000571017">
    <property type="component" value="Unassembled WGS sequence"/>
</dbReference>
<reference evidence="2 3" key="1">
    <citation type="journal article" date="2004" name="Extremophiles">
        <title>Halobacillus locisalis sp. nov., a halophilic bacterium isolated from a marine solar saltern of the Yellow Sea in Korea.</title>
        <authorList>
            <person name="Yoon J.H."/>
            <person name="Kang K.H."/>
            <person name="Oh T.K."/>
            <person name="Park Y.H."/>
        </authorList>
    </citation>
    <scope>NUCLEOTIDE SEQUENCE [LARGE SCALE GENOMIC DNA]</scope>
    <source>
        <strain evidence="2 3">KCTC 3788</strain>
    </source>
</reference>
<evidence type="ECO:0000313" key="2">
    <source>
        <dbReference type="EMBL" id="MBA2176212.1"/>
    </source>
</evidence>
<evidence type="ECO:0000313" key="3">
    <source>
        <dbReference type="Proteomes" id="UP000571017"/>
    </source>
</evidence>